<accession>A0A3B1B120</accession>
<dbReference type="AlphaFoldDB" id="A0A3B1B120"/>
<organism evidence="2">
    <name type="scientific">hydrothermal vent metagenome</name>
    <dbReference type="NCBI Taxonomy" id="652676"/>
    <lineage>
        <taxon>unclassified sequences</taxon>
        <taxon>metagenomes</taxon>
        <taxon>ecological metagenomes</taxon>
    </lineage>
</organism>
<evidence type="ECO:0000256" key="1">
    <source>
        <dbReference type="SAM" id="Phobius"/>
    </source>
</evidence>
<feature type="transmembrane region" description="Helical" evidence="1">
    <location>
        <begin position="28"/>
        <end position="44"/>
    </location>
</feature>
<gene>
    <name evidence="2" type="ORF">MNBD_GAMMA26-1223</name>
</gene>
<keyword evidence="1" id="KW-1133">Transmembrane helix</keyword>
<name>A0A3B1B120_9ZZZZ</name>
<reference evidence="2" key="1">
    <citation type="submission" date="2018-06" db="EMBL/GenBank/DDBJ databases">
        <authorList>
            <person name="Zhirakovskaya E."/>
        </authorList>
    </citation>
    <scope>NUCLEOTIDE SEQUENCE</scope>
</reference>
<proteinExistence type="predicted"/>
<keyword evidence="1" id="KW-0812">Transmembrane</keyword>
<evidence type="ECO:0000313" key="2">
    <source>
        <dbReference type="EMBL" id="VAX09812.1"/>
    </source>
</evidence>
<keyword evidence="1" id="KW-0472">Membrane</keyword>
<dbReference type="EMBL" id="UOFX01000056">
    <property type="protein sequence ID" value="VAX09812.1"/>
    <property type="molecule type" value="Genomic_DNA"/>
</dbReference>
<sequence>MRALAFSSIGAAVCGLTARELGADQQTVMIAAFFGALGLVCWVNRKRV</sequence>
<protein>
    <submittedName>
        <fullName evidence="2">Uncharacterized protein</fullName>
    </submittedName>
</protein>